<evidence type="ECO:0000313" key="4">
    <source>
        <dbReference type="Proteomes" id="UP000053860"/>
    </source>
</evidence>
<proteinExistence type="predicted"/>
<comment type="caution">
    <text evidence="3">The sequence shown here is derived from an EMBL/GenBank/DDBJ whole genome shotgun (WGS) entry which is preliminary data.</text>
</comment>
<evidence type="ECO:0008006" key="5">
    <source>
        <dbReference type="Google" id="ProtNLM"/>
    </source>
</evidence>
<evidence type="ECO:0000256" key="1">
    <source>
        <dbReference type="SAM" id="MobiDB-lite"/>
    </source>
</evidence>
<sequence length="222" mass="25218">ARERPPTRTTCWIRASPASTGSVSVNPAKRESHVKNDPTMRGEITESEPADRVMRRVRVNRKRRIVLVTLASILLLPTLSCTGDELCYRFRLIERGEWNRDSTLFFNMDSLLLPVGQPLEVSLEITTNNSYRYRDLWLLVEHNLTDTLFRSDTLRLLLADESGRSLGSSAGGLHQFSQPWQQFVPSDSIRSYEIRLHHLMADEPLTGIEKAGVKIIAVSTDQ</sequence>
<evidence type="ECO:0000256" key="2">
    <source>
        <dbReference type="SAM" id="Phobius"/>
    </source>
</evidence>
<accession>A0A117M048</accession>
<organism evidence="3 4">
    <name type="scientific">Proteiniphilum acetatigenes</name>
    <dbReference type="NCBI Taxonomy" id="294710"/>
    <lineage>
        <taxon>Bacteria</taxon>
        <taxon>Pseudomonadati</taxon>
        <taxon>Bacteroidota</taxon>
        <taxon>Bacteroidia</taxon>
        <taxon>Bacteroidales</taxon>
        <taxon>Dysgonomonadaceae</taxon>
        <taxon>Proteiniphilum</taxon>
    </lineage>
</organism>
<dbReference type="InterPro" id="IPR020018">
    <property type="entry name" value="Motility-assoc_lipoprot_GldH"/>
</dbReference>
<evidence type="ECO:0000313" key="3">
    <source>
        <dbReference type="EMBL" id="KUK76990.1"/>
    </source>
</evidence>
<dbReference type="Pfam" id="PF14109">
    <property type="entry name" value="GldH_lipo"/>
    <property type="match status" value="1"/>
</dbReference>
<name>A0A117M048_9BACT</name>
<keyword evidence="2" id="KW-0812">Transmembrane</keyword>
<gene>
    <name evidence="3" type="ORF">XD92_0965</name>
</gene>
<feature type="transmembrane region" description="Helical" evidence="2">
    <location>
        <begin position="64"/>
        <end position="80"/>
    </location>
</feature>
<protein>
    <recommendedName>
        <fullName evidence="5">Gliding motility-associated lipoprotein GldH</fullName>
    </recommendedName>
</protein>
<dbReference type="Proteomes" id="UP000053860">
    <property type="component" value="Unassembled WGS sequence"/>
</dbReference>
<feature type="non-terminal residue" evidence="3">
    <location>
        <position position="1"/>
    </location>
</feature>
<dbReference type="EMBL" id="LGGN01000176">
    <property type="protein sequence ID" value="KUK76990.1"/>
    <property type="molecule type" value="Genomic_DNA"/>
</dbReference>
<keyword evidence="2" id="KW-0472">Membrane</keyword>
<dbReference type="AlphaFoldDB" id="A0A117M048"/>
<feature type="compositionally biased region" description="Basic and acidic residues" evidence="1">
    <location>
        <begin position="28"/>
        <end position="42"/>
    </location>
</feature>
<keyword evidence="2" id="KW-1133">Transmembrane helix</keyword>
<reference evidence="4" key="1">
    <citation type="journal article" date="2015" name="MBio">
        <title>Genome-Resolved Metagenomic Analysis Reveals Roles for Candidate Phyla and Other Microbial Community Members in Biogeochemical Transformations in Oil Reservoirs.</title>
        <authorList>
            <person name="Hu P."/>
            <person name="Tom L."/>
            <person name="Singh A."/>
            <person name="Thomas B.C."/>
            <person name="Baker B.J."/>
            <person name="Piceno Y.M."/>
            <person name="Andersen G.L."/>
            <person name="Banfield J.F."/>
        </authorList>
    </citation>
    <scope>NUCLEOTIDE SEQUENCE [LARGE SCALE GENOMIC DNA]</scope>
</reference>
<feature type="region of interest" description="Disordered" evidence="1">
    <location>
        <begin position="18"/>
        <end position="42"/>
    </location>
</feature>